<sequence length="319" mass="34637">MCMASRRILIDTDPGIDDALAILLALASPEVQVEGLTVVHGNCSSWQGAQNALAVLELAHAAEIPVAVGCDRPLVQPSLLAPETHGESGLGYARLLAPATPLHPMHAVDFLIERLLAAPGEITLVCIGPLTNLALAMRREPRIIPAIAELIIMGGAIRHQGNTTPLAEFNVYVDPHAAHIVYHSGVPLTLVPLDVTYQCILTPGDVARLLKIASPIPRFIADATRFYMEFHDAYQKIEGCVINDPLALALLFAPELCVYEEHFVDVDIQGGVSMGKTFADFYRMTGNPPNMKVALGVRGRDFIELFIERMEQLSRKIAD</sequence>
<accession>A0A3D1JJJ2</accession>
<proteinExistence type="predicted"/>
<dbReference type="Pfam" id="PF01156">
    <property type="entry name" value="IU_nuc_hydro"/>
    <property type="match status" value="1"/>
</dbReference>
<name>A0A3D1JJJ2_9CHLR</name>
<dbReference type="Proteomes" id="UP000264141">
    <property type="component" value="Unassembled WGS sequence"/>
</dbReference>
<evidence type="ECO:0000313" key="5">
    <source>
        <dbReference type="Proteomes" id="UP000264141"/>
    </source>
</evidence>
<dbReference type="OrthoDB" id="9797882at2"/>
<dbReference type="GO" id="GO:0005829">
    <property type="term" value="C:cytosol"/>
    <property type="evidence" value="ECO:0007669"/>
    <property type="project" value="TreeGrafter"/>
</dbReference>
<dbReference type="GO" id="GO:0008477">
    <property type="term" value="F:purine nucleosidase activity"/>
    <property type="evidence" value="ECO:0007669"/>
    <property type="project" value="TreeGrafter"/>
</dbReference>
<reference evidence="4 5" key="1">
    <citation type="journal article" date="2018" name="Nat. Biotechnol.">
        <title>A standardized bacterial taxonomy based on genome phylogeny substantially revises the tree of life.</title>
        <authorList>
            <person name="Parks D.H."/>
            <person name="Chuvochina M."/>
            <person name="Waite D.W."/>
            <person name="Rinke C."/>
            <person name="Skarshewski A."/>
            <person name="Chaumeil P.A."/>
            <person name="Hugenholtz P."/>
        </authorList>
    </citation>
    <scope>NUCLEOTIDE SEQUENCE [LARGE SCALE GENOMIC DNA]</scope>
    <source>
        <strain evidence="4">UBA8781</strain>
    </source>
</reference>
<protein>
    <submittedName>
        <fullName evidence="4">Nucleoside hydrolase</fullName>
    </submittedName>
</protein>
<gene>
    <name evidence="4" type="ORF">DEQ80_11155</name>
</gene>
<dbReference type="InterPro" id="IPR001910">
    <property type="entry name" value="Inosine/uridine_hydrolase_dom"/>
</dbReference>
<evidence type="ECO:0000313" key="4">
    <source>
        <dbReference type="EMBL" id="HCE18407.1"/>
    </source>
</evidence>
<evidence type="ECO:0000259" key="3">
    <source>
        <dbReference type="Pfam" id="PF01156"/>
    </source>
</evidence>
<organism evidence="4 5">
    <name type="scientific">Anaerolinea thermolimosa</name>
    <dbReference type="NCBI Taxonomy" id="229919"/>
    <lineage>
        <taxon>Bacteria</taxon>
        <taxon>Bacillati</taxon>
        <taxon>Chloroflexota</taxon>
        <taxon>Anaerolineae</taxon>
        <taxon>Anaerolineales</taxon>
        <taxon>Anaerolineaceae</taxon>
        <taxon>Anaerolinea</taxon>
    </lineage>
</organism>
<dbReference type="GO" id="GO:0006152">
    <property type="term" value="P:purine nucleoside catabolic process"/>
    <property type="evidence" value="ECO:0007669"/>
    <property type="project" value="TreeGrafter"/>
</dbReference>
<evidence type="ECO:0000256" key="2">
    <source>
        <dbReference type="ARBA" id="ARBA00023295"/>
    </source>
</evidence>
<dbReference type="SUPFAM" id="SSF53590">
    <property type="entry name" value="Nucleoside hydrolase"/>
    <property type="match status" value="1"/>
</dbReference>
<dbReference type="Gene3D" id="3.90.245.10">
    <property type="entry name" value="Ribonucleoside hydrolase-like"/>
    <property type="match status" value="1"/>
</dbReference>
<evidence type="ECO:0000256" key="1">
    <source>
        <dbReference type="ARBA" id="ARBA00022801"/>
    </source>
</evidence>
<dbReference type="InterPro" id="IPR036452">
    <property type="entry name" value="Ribo_hydro-like"/>
</dbReference>
<dbReference type="AlphaFoldDB" id="A0A3D1JJJ2"/>
<keyword evidence="1 4" id="KW-0378">Hydrolase</keyword>
<comment type="caution">
    <text evidence="4">The sequence shown here is derived from an EMBL/GenBank/DDBJ whole genome shotgun (WGS) entry which is preliminary data.</text>
</comment>
<dbReference type="PANTHER" id="PTHR12304:SF4">
    <property type="entry name" value="URIDINE NUCLEOSIDASE"/>
    <property type="match status" value="1"/>
</dbReference>
<dbReference type="STRING" id="229919.GCA_001050195_00055"/>
<dbReference type="InterPro" id="IPR023186">
    <property type="entry name" value="IUNH"/>
</dbReference>
<keyword evidence="2" id="KW-0326">Glycosidase</keyword>
<dbReference type="PANTHER" id="PTHR12304">
    <property type="entry name" value="INOSINE-URIDINE PREFERRING NUCLEOSIDE HYDROLASE"/>
    <property type="match status" value="1"/>
</dbReference>
<dbReference type="EMBL" id="DPBP01000041">
    <property type="protein sequence ID" value="HCE18407.1"/>
    <property type="molecule type" value="Genomic_DNA"/>
</dbReference>
<feature type="domain" description="Inosine/uridine-preferring nucleoside hydrolase" evidence="3">
    <location>
        <begin position="8"/>
        <end position="303"/>
    </location>
</feature>